<dbReference type="EMBL" id="BGPR01001859">
    <property type="protein sequence ID" value="GBM63290.1"/>
    <property type="molecule type" value="Genomic_DNA"/>
</dbReference>
<keyword evidence="2" id="KW-1185">Reference proteome</keyword>
<evidence type="ECO:0000313" key="2">
    <source>
        <dbReference type="Proteomes" id="UP000499080"/>
    </source>
</evidence>
<proteinExistence type="predicted"/>
<dbReference type="Proteomes" id="UP000499080">
    <property type="component" value="Unassembled WGS sequence"/>
</dbReference>
<comment type="caution">
    <text evidence="1">The sequence shown here is derived from an EMBL/GenBank/DDBJ whole genome shotgun (WGS) entry which is preliminary data.</text>
</comment>
<organism evidence="1 2">
    <name type="scientific">Araneus ventricosus</name>
    <name type="common">Orbweaver spider</name>
    <name type="synonym">Epeira ventricosa</name>
    <dbReference type="NCBI Taxonomy" id="182803"/>
    <lineage>
        <taxon>Eukaryota</taxon>
        <taxon>Metazoa</taxon>
        <taxon>Ecdysozoa</taxon>
        <taxon>Arthropoda</taxon>
        <taxon>Chelicerata</taxon>
        <taxon>Arachnida</taxon>
        <taxon>Araneae</taxon>
        <taxon>Araneomorphae</taxon>
        <taxon>Entelegynae</taxon>
        <taxon>Araneoidea</taxon>
        <taxon>Araneidae</taxon>
        <taxon>Araneus</taxon>
    </lineage>
</organism>
<accession>A0A4Y2HDB2</accession>
<name>A0A4Y2HDB2_ARAVE</name>
<dbReference type="AlphaFoldDB" id="A0A4Y2HDB2"/>
<protein>
    <submittedName>
        <fullName evidence="1">Uncharacterized protein</fullName>
    </submittedName>
</protein>
<gene>
    <name evidence="1" type="ORF">AVEN_224144_1</name>
</gene>
<sequence length="167" mass="19285">MPIQQLYESSIVCVENSGGIRRGRQIYLMNSRTPFLPSRPFPSTGSLLLSLLVLLTPQMSVFRQHNLNLHIYAVKCSNLKDGNQSVTVRQKHFLAIEEIRPDMQHFLNHQPKSKLIFPQFFQPKERRSNPRLAMCFCFGIFNGTRTKGAPLEEEEAFKLDHILGKTW</sequence>
<evidence type="ECO:0000313" key="1">
    <source>
        <dbReference type="EMBL" id="GBM63290.1"/>
    </source>
</evidence>
<reference evidence="1 2" key="1">
    <citation type="journal article" date="2019" name="Sci. Rep.">
        <title>Orb-weaving spider Araneus ventricosus genome elucidates the spidroin gene catalogue.</title>
        <authorList>
            <person name="Kono N."/>
            <person name="Nakamura H."/>
            <person name="Ohtoshi R."/>
            <person name="Moran D.A.P."/>
            <person name="Shinohara A."/>
            <person name="Yoshida Y."/>
            <person name="Fujiwara M."/>
            <person name="Mori M."/>
            <person name="Tomita M."/>
            <person name="Arakawa K."/>
        </authorList>
    </citation>
    <scope>NUCLEOTIDE SEQUENCE [LARGE SCALE GENOMIC DNA]</scope>
</reference>